<feature type="transmembrane region" description="Helical" evidence="9">
    <location>
        <begin position="116"/>
        <end position="134"/>
    </location>
</feature>
<dbReference type="PANTHER" id="PTHR42643">
    <property type="entry name" value="IONOTROPIC RECEPTOR 20A-RELATED"/>
    <property type="match status" value="1"/>
</dbReference>
<proteinExistence type="inferred from homology"/>
<sequence length="529" mass="60368">MDFQKTQREDNQVIPKDSLDMRILSSFSKNLNFIFSVHAEPNRSFGEEKSGGFTGMIGQLEREESDLSTIVAPTPGRLKVVDYLRTYPSDPLILTSLKPAVLPAHLSLVRPFAGEVWIGLLIGVVVWVVCFWALQRVWIQGAKGHVVTLHTTLMYGWGVLLEQPPLAPRTRASGQILLASWLVACLIFTTGFKSSLIAHLTVLGTDTPLDTFEDLVSRDNWKWIIEPWLYKGATLEYFTKHSDPVVQMIQRDMKVMVAADALQKVREGGHTLIDHKNYIRVLVTSRYSNSKGETPFYLSHHGISILATFGWGISAVDFNKNCIRENLCPKSKKNRRTDNHTRTKNLIKKRLQEAQDRFQSATDEREQLWTTFATGQDHIRHTAGEYLEEYRGHQQWIANTRIQKKLTTLHKGPVRNESPAQGFINLSRTTITKEQEIQLNLGLNCHYIRRPHPESKRIQIECLIDQLLILRKEKKVAISPTICEELVGEAGRVRGTFRSHLLTRELKQAAKELRQHEDIIIRKGDKSSV</sequence>
<name>A0AAE1UH57_9EUCA</name>
<evidence type="ECO:0000256" key="7">
    <source>
        <dbReference type="ARBA" id="ARBA00023170"/>
    </source>
</evidence>
<comment type="similarity">
    <text evidence="2">Belongs to the glutamate-gated ion channel (TC 1.A.10.1) family.</text>
</comment>
<keyword evidence="7" id="KW-0675">Receptor</keyword>
<dbReference type="PANTHER" id="PTHR42643:SF24">
    <property type="entry name" value="IONOTROPIC RECEPTOR 60A"/>
    <property type="match status" value="1"/>
</dbReference>
<dbReference type="InterPro" id="IPR052192">
    <property type="entry name" value="Insect_Ionotropic_Sensory_Rcpt"/>
</dbReference>
<evidence type="ECO:0000256" key="9">
    <source>
        <dbReference type="SAM" id="Phobius"/>
    </source>
</evidence>
<dbReference type="Proteomes" id="UP001292094">
    <property type="component" value="Unassembled WGS sequence"/>
</dbReference>
<evidence type="ECO:0000256" key="4">
    <source>
        <dbReference type="ARBA" id="ARBA00022692"/>
    </source>
</evidence>
<dbReference type="GO" id="GO:0015276">
    <property type="term" value="F:ligand-gated monoatomic ion channel activity"/>
    <property type="evidence" value="ECO:0007669"/>
    <property type="project" value="InterPro"/>
</dbReference>
<keyword evidence="5 9" id="KW-1133">Transmembrane helix</keyword>
<dbReference type="GO" id="GO:0050906">
    <property type="term" value="P:detection of stimulus involved in sensory perception"/>
    <property type="evidence" value="ECO:0007669"/>
    <property type="project" value="UniProtKB-ARBA"/>
</dbReference>
<dbReference type="GO" id="GO:0005886">
    <property type="term" value="C:plasma membrane"/>
    <property type="evidence" value="ECO:0007669"/>
    <property type="project" value="UniProtKB-SubCell"/>
</dbReference>
<feature type="domain" description="Ionotropic glutamate receptor C-terminal" evidence="10">
    <location>
        <begin position="115"/>
        <end position="339"/>
    </location>
</feature>
<keyword evidence="3" id="KW-1003">Cell membrane</keyword>
<evidence type="ECO:0000313" key="11">
    <source>
        <dbReference type="EMBL" id="KAK4320106.1"/>
    </source>
</evidence>
<evidence type="ECO:0000256" key="3">
    <source>
        <dbReference type="ARBA" id="ARBA00022475"/>
    </source>
</evidence>
<dbReference type="InterPro" id="IPR001320">
    <property type="entry name" value="Iontro_rcpt_C"/>
</dbReference>
<reference evidence="11" key="1">
    <citation type="submission" date="2023-11" db="EMBL/GenBank/DDBJ databases">
        <title>Genome assemblies of two species of porcelain crab, Petrolisthes cinctipes and Petrolisthes manimaculis (Anomura: Porcellanidae).</title>
        <authorList>
            <person name="Angst P."/>
        </authorList>
    </citation>
    <scope>NUCLEOTIDE SEQUENCE</scope>
    <source>
        <strain evidence="11">PB745_02</strain>
        <tissue evidence="11">Gill</tissue>
    </source>
</reference>
<comment type="subcellular location">
    <subcellularLocation>
        <location evidence="1">Cell membrane</location>
        <topology evidence="1">Multi-pass membrane protein</topology>
    </subcellularLocation>
</comment>
<dbReference type="Gene3D" id="1.10.287.70">
    <property type="match status" value="1"/>
</dbReference>
<dbReference type="Pfam" id="PF00060">
    <property type="entry name" value="Lig_chan"/>
    <property type="match status" value="1"/>
</dbReference>
<comment type="caution">
    <text evidence="11">The sequence shown here is derived from an EMBL/GenBank/DDBJ whole genome shotgun (WGS) entry which is preliminary data.</text>
</comment>
<accession>A0AAE1UH57</accession>
<keyword evidence="12" id="KW-1185">Reference proteome</keyword>
<evidence type="ECO:0000256" key="8">
    <source>
        <dbReference type="ARBA" id="ARBA00023180"/>
    </source>
</evidence>
<evidence type="ECO:0000256" key="6">
    <source>
        <dbReference type="ARBA" id="ARBA00023136"/>
    </source>
</evidence>
<evidence type="ECO:0000256" key="2">
    <source>
        <dbReference type="ARBA" id="ARBA00008685"/>
    </source>
</evidence>
<evidence type="ECO:0000259" key="10">
    <source>
        <dbReference type="Pfam" id="PF00060"/>
    </source>
</evidence>
<dbReference type="EMBL" id="JAWZYT010000694">
    <property type="protein sequence ID" value="KAK4320106.1"/>
    <property type="molecule type" value="Genomic_DNA"/>
</dbReference>
<protein>
    <recommendedName>
        <fullName evidence="10">Ionotropic glutamate receptor C-terminal domain-containing protein</fullName>
    </recommendedName>
</protein>
<keyword evidence="8" id="KW-0325">Glycoprotein</keyword>
<dbReference type="AlphaFoldDB" id="A0AAE1UH57"/>
<dbReference type="SUPFAM" id="SSF53850">
    <property type="entry name" value="Periplasmic binding protein-like II"/>
    <property type="match status" value="1"/>
</dbReference>
<organism evidence="11 12">
    <name type="scientific">Petrolisthes manimaculis</name>
    <dbReference type="NCBI Taxonomy" id="1843537"/>
    <lineage>
        <taxon>Eukaryota</taxon>
        <taxon>Metazoa</taxon>
        <taxon>Ecdysozoa</taxon>
        <taxon>Arthropoda</taxon>
        <taxon>Crustacea</taxon>
        <taxon>Multicrustacea</taxon>
        <taxon>Malacostraca</taxon>
        <taxon>Eumalacostraca</taxon>
        <taxon>Eucarida</taxon>
        <taxon>Decapoda</taxon>
        <taxon>Pleocyemata</taxon>
        <taxon>Anomura</taxon>
        <taxon>Galatheoidea</taxon>
        <taxon>Porcellanidae</taxon>
        <taxon>Petrolisthes</taxon>
    </lineage>
</organism>
<evidence type="ECO:0000256" key="5">
    <source>
        <dbReference type="ARBA" id="ARBA00022989"/>
    </source>
</evidence>
<feature type="transmembrane region" description="Helical" evidence="9">
    <location>
        <begin position="172"/>
        <end position="192"/>
    </location>
</feature>
<keyword evidence="6 9" id="KW-0472">Membrane</keyword>
<dbReference type="Gene3D" id="3.40.190.10">
    <property type="entry name" value="Periplasmic binding protein-like II"/>
    <property type="match status" value="1"/>
</dbReference>
<keyword evidence="4 9" id="KW-0812">Transmembrane</keyword>
<evidence type="ECO:0000256" key="1">
    <source>
        <dbReference type="ARBA" id="ARBA00004651"/>
    </source>
</evidence>
<gene>
    <name evidence="11" type="ORF">Pmani_009012</name>
</gene>
<evidence type="ECO:0000313" key="12">
    <source>
        <dbReference type="Proteomes" id="UP001292094"/>
    </source>
</evidence>